<reference evidence="10 11" key="1">
    <citation type="submission" date="2020-08" db="EMBL/GenBank/DDBJ databases">
        <title>Genomic Encyclopedia of Type Strains, Phase IV (KMG-IV): sequencing the most valuable type-strain genomes for metagenomic binning, comparative biology and taxonomic classification.</title>
        <authorList>
            <person name="Goeker M."/>
        </authorList>
    </citation>
    <scope>NUCLEOTIDE SEQUENCE [LARGE SCALE GENOMIC DNA]</scope>
    <source>
        <strain evidence="10 11">DSM 22071</strain>
    </source>
</reference>
<dbReference type="InterPro" id="IPR036097">
    <property type="entry name" value="HisK_dim/P_sf"/>
</dbReference>
<dbReference type="RefSeq" id="WP_183728085.1">
    <property type="nucleotide sequence ID" value="NZ_JACHID010000001.1"/>
</dbReference>
<organism evidence="10 11">
    <name type="scientific">Desulfurispira natronophila</name>
    <dbReference type="NCBI Taxonomy" id="682562"/>
    <lineage>
        <taxon>Bacteria</taxon>
        <taxon>Pseudomonadati</taxon>
        <taxon>Chrysiogenota</taxon>
        <taxon>Chrysiogenia</taxon>
        <taxon>Chrysiogenales</taxon>
        <taxon>Chrysiogenaceae</taxon>
        <taxon>Desulfurispira</taxon>
    </lineage>
</organism>
<evidence type="ECO:0000259" key="8">
    <source>
        <dbReference type="PROSITE" id="PS50112"/>
    </source>
</evidence>
<dbReference type="SUPFAM" id="SSF52172">
    <property type="entry name" value="CheY-like"/>
    <property type="match status" value="1"/>
</dbReference>
<gene>
    <name evidence="10" type="ORF">HNR37_000036</name>
</gene>
<evidence type="ECO:0000259" key="7">
    <source>
        <dbReference type="PROSITE" id="PS50110"/>
    </source>
</evidence>
<dbReference type="InterPro" id="IPR001610">
    <property type="entry name" value="PAC"/>
</dbReference>
<feature type="domain" description="PAS" evidence="8">
    <location>
        <begin position="291"/>
        <end position="345"/>
    </location>
</feature>
<dbReference type="PANTHER" id="PTHR43547:SF2">
    <property type="entry name" value="HYBRID SIGNAL TRANSDUCTION HISTIDINE KINASE C"/>
    <property type="match status" value="1"/>
</dbReference>
<dbReference type="InterPro" id="IPR003661">
    <property type="entry name" value="HisK_dim/P_dom"/>
</dbReference>
<feature type="coiled-coil region" evidence="5">
    <location>
        <begin position="404"/>
        <end position="431"/>
    </location>
</feature>
<evidence type="ECO:0000313" key="11">
    <source>
        <dbReference type="Proteomes" id="UP000528322"/>
    </source>
</evidence>
<evidence type="ECO:0000256" key="4">
    <source>
        <dbReference type="PROSITE-ProRule" id="PRU00169"/>
    </source>
</evidence>
<dbReference type="InterPro" id="IPR005467">
    <property type="entry name" value="His_kinase_dom"/>
</dbReference>
<dbReference type="AlphaFoldDB" id="A0A7W8DG14"/>
<feature type="domain" description="Histidine kinase" evidence="6">
    <location>
        <begin position="454"/>
        <end position="680"/>
    </location>
</feature>
<dbReference type="Pfam" id="PF13426">
    <property type="entry name" value="PAS_9"/>
    <property type="match status" value="1"/>
</dbReference>
<dbReference type="InterPro" id="IPR036890">
    <property type="entry name" value="HATPase_C_sf"/>
</dbReference>
<accession>A0A7W8DG14</accession>
<dbReference type="InterPro" id="IPR035965">
    <property type="entry name" value="PAS-like_dom_sf"/>
</dbReference>
<dbReference type="SUPFAM" id="SSF55874">
    <property type="entry name" value="ATPase domain of HSP90 chaperone/DNA topoisomerase II/histidine kinase"/>
    <property type="match status" value="1"/>
</dbReference>
<dbReference type="PANTHER" id="PTHR43547">
    <property type="entry name" value="TWO-COMPONENT HISTIDINE KINASE"/>
    <property type="match status" value="1"/>
</dbReference>
<dbReference type="SMART" id="SM00388">
    <property type="entry name" value="HisKA"/>
    <property type="match status" value="1"/>
</dbReference>
<dbReference type="EC" id="2.7.13.3" evidence="2"/>
<dbReference type="CDD" id="cd17551">
    <property type="entry name" value="REC_RpfG-like"/>
    <property type="match status" value="1"/>
</dbReference>
<dbReference type="EMBL" id="JACHID010000001">
    <property type="protein sequence ID" value="MBB5020733.1"/>
    <property type="molecule type" value="Genomic_DNA"/>
</dbReference>
<dbReference type="InterPro" id="IPR011006">
    <property type="entry name" value="CheY-like_superfamily"/>
</dbReference>
<dbReference type="PROSITE" id="PS50113">
    <property type="entry name" value="PAC"/>
    <property type="match status" value="1"/>
</dbReference>
<dbReference type="InterPro" id="IPR003594">
    <property type="entry name" value="HATPase_dom"/>
</dbReference>
<dbReference type="PRINTS" id="PR00344">
    <property type="entry name" value="BCTRLSENSOR"/>
</dbReference>
<dbReference type="SMART" id="SM00086">
    <property type="entry name" value="PAC"/>
    <property type="match status" value="2"/>
</dbReference>
<dbReference type="CDD" id="cd00082">
    <property type="entry name" value="HisKA"/>
    <property type="match status" value="1"/>
</dbReference>
<feature type="modified residue" description="4-aspartylphosphate" evidence="4">
    <location>
        <position position="53"/>
    </location>
</feature>
<dbReference type="PROSITE" id="PS50112">
    <property type="entry name" value="PAS"/>
    <property type="match status" value="1"/>
</dbReference>
<dbReference type="PROSITE" id="PS50109">
    <property type="entry name" value="HIS_KIN"/>
    <property type="match status" value="1"/>
</dbReference>
<dbReference type="Gene3D" id="1.10.287.130">
    <property type="match status" value="1"/>
</dbReference>
<dbReference type="Pfam" id="PF02518">
    <property type="entry name" value="HATPase_c"/>
    <property type="match status" value="1"/>
</dbReference>
<sequence>MRVVIVDDSKTILHSLEELLESGELGVTTQAFADPLEALPWCQCHEVDLLLVDYMMPEIDGLEFIRRFRNTKRNAHIPVLVITANSDPEILYAALDTGANDFLTKPLDKLELLGRVRNMLQLRRYQKELSQHAQRLDHEVRRTSVDLRNKENTVARQHQRLMLAQQVASLGSWELDPVTEHITLSSAHGILLGIDATEAQSDLVWKLRSYIGHFVHEDDRFMVRQHMDDAMDKLKRGVFRGDSFEMRIVDNDKQVRLFRAITVPSPPASPEPSTLFGIVQDITLHRQRDEEVRTLSKAVEQSGSTVIVTNTSGDIEYVNPKFCEVTGYNAHEVKGVNPRFLKPDDIPSEHFDQLWQSLAAGRQWYGELQNRRKDGSTYWEIASIFPVTDDRGVVTHYVSIGEDITAQKELEQQLRQLNRTLEQKVETETRKRMEQQTLLLQESRILAMGEMIGAIAHHWRQPLNALGLMIQKVRMDYEIGEISQSSMDEFVQSAMNSIQDMSHVIDEFRELFEQDVHSTSFDLMSSLQSVLKVMKAQLENNYIEVKVPDANPGKFILFGPEHSFQQVLLCVLGNAKDAIVQNQSSDRCIVVTVELDQAADTVLVTVSDTGGGIDPAIMPRIFEPYFTTKNRGSGSGIIAGTGVGLYMSKIIIEERMGGVLQARNHKFGGAEFVISLPASTAPDGRLAWQN</sequence>
<dbReference type="Gene3D" id="3.30.565.10">
    <property type="entry name" value="Histidine kinase-like ATPase, C-terminal domain"/>
    <property type="match status" value="1"/>
</dbReference>
<evidence type="ECO:0000259" key="6">
    <source>
        <dbReference type="PROSITE" id="PS50109"/>
    </source>
</evidence>
<dbReference type="InterPro" id="IPR000014">
    <property type="entry name" value="PAS"/>
</dbReference>
<keyword evidence="5" id="KW-0175">Coiled coil</keyword>
<dbReference type="Pfam" id="PF00072">
    <property type="entry name" value="Response_reg"/>
    <property type="match status" value="1"/>
</dbReference>
<dbReference type="GO" id="GO:0000155">
    <property type="term" value="F:phosphorelay sensor kinase activity"/>
    <property type="evidence" value="ECO:0007669"/>
    <property type="project" value="InterPro"/>
</dbReference>
<evidence type="ECO:0000256" key="5">
    <source>
        <dbReference type="SAM" id="Coils"/>
    </source>
</evidence>
<dbReference type="SUPFAM" id="SSF55785">
    <property type="entry name" value="PYP-like sensor domain (PAS domain)"/>
    <property type="match status" value="2"/>
</dbReference>
<dbReference type="SMART" id="SM00387">
    <property type="entry name" value="HATPase_c"/>
    <property type="match status" value="1"/>
</dbReference>
<comment type="caution">
    <text evidence="10">The sequence shown here is derived from an EMBL/GenBank/DDBJ whole genome shotgun (WGS) entry which is preliminary data.</text>
</comment>
<dbReference type="Gene3D" id="3.40.50.2300">
    <property type="match status" value="1"/>
</dbReference>
<dbReference type="NCBIfam" id="TIGR00229">
    <property type="entry name" value="sensory_box"/>
    <property type="match status" value="1"/>
</dbReference>
<dbReference type="InterPro" id="IPR004358">
    <property type="entry name" value="Sig_transdc_His_kin-like_C"/>
</dbReference>
<feature type="domain" description="Response regulatory" evidence="7">
    <location>
        <begin position="2"/>
        <end position="120"/>
    </location>
</feature>
<keyword evidence="3 4" id="KW-0597">Phosphoprotein</keyword>
<evidence type="ECO:0000259" key="9">
    <source>
        <dbReference type="PROSITE" id="PS50113"/>
    </source>
</evidence>
<evidence type="ECO:0000256" key="1">
    <source>
        <dbReference type="ARBA" id="ARBA00000085"/>
    </source>
</evidence>
<dbReference type="Gene3D" id="3.30.450.20">
    <property type="entry name" value="PAS domain"/>
    <property type="match status" value="2"/>
</dbReference>
<dbReference type="SUPFAM" id="SSF47384">
    <property type="entry name" value="Homodimeric domain of signal transducing histidine kinase"/>
    <property type="match status" value="1"/>
</dbReference>
<protein>
    <recommendedName>
        <fullName evidence="2">histidine kinase</fullName>
        <ecNumber evidence="2">2.7.13.3</ecNumber>
    </recommendedName>
</protein>
<dbReference type="InterPro" id="IPR001789">
    <property type="entry name" value="Sig_transdc_resp-reg_receiver"/>
</dbReference>
<evidence type="ECO:0000313" key="10">
    <source>
        <dbReference type="EMBL" id="MBB5020733.1"/>
    </source>
</evidence>
<dbReference type="Proteomes" id="UP000528322">
    <property type="component" value="Unassembled WGS sequence"/>
</dbReference>
<feature type="domain" description="PAC" evidence="9">
    <location>
        <begin position="364"/>
        <end position="416"/>
    </location>
</feature>
<dbReference type="PROSITE" id="PS50110">
    <property type="entry name" value="RESPONSE_REGULATORY"/>
    <property type="match status" value="1"/>
</dbReference>
<comment type="catalytic activity">
    <reaction evidence="1">
        <text>ATP + protein L-histidine = ADP + protein N-phospho-L-histidine.</text>
        <dbReference type="EC" id="2.7.13.3"/>
    </reaction>
</comment>
<dbReference type="InterPro" id="IPR000700">
    <property type="entry name" value="PAS-assoc_C"/>
</dbReference>
<name>A0A7W8DG14_9BACT</name>
<dbReference type="SMART" id="SM00448">
    <property type="entry name" value="REC"/>
    <property type="match status" value="1"/>
</dbReference>
<keyword evidence="11" id="KW-1185">Reference proteome</keyword>
<evidence type="ECO:0000256" key="3">
    <source>
        <dbReference type="ARBA" id="ARBA00022553"/>
    </source>
</evidence>
<evidence type="ECO:0000256" key="2">
    <source>
        <dbReference type="ARBA" id="ARBA00012438"/>
    </source>
</evidence>
<dbReference type="CDD" id="cd00130">
    <property type="entry name" value="PAS"/>
    <property type="match status" value="1"/>
</dbReference>
<proteinExistence type="predicted"/>
<dbReference type="SMART" id="SM00091">
    <property type="entry name" value="PAS"/>
    <property type="match status" value="1"/>
</dbReference>